<evidence type="ECO:0000256" key="5">
    <source>
        <dbReference type="ARBA" id="ARBA00023315"/>
    </source>
</evidence>
<reference evidence="8 9" key="1">
    <citation type="journal article" date="2019" name="ACS Chem. Biol.">
        <title>Identification and Mobilization of a Cryptic Antibiotic Biosynthesis Gene Locus from a Human-Pathogenic Nocardia Isolate.</title>
        <authorList>
            <person name="Herisse M."/>
            <person name="Ishida K."/>
            <person name="Porter J.L."/>
            <person name="Howden B."/>
            <person name="Hertweck C."/>
            <person name="Stinear T.P."/>
            <person name="Pidot S.J."/>
        </authorList>
    </citation>
    <scope>NUCLEOTIDE SEQUENCE [LARGE SCALE GENOMIC DNA]</scope>
    <source>
        <strain evidence="8 9">AUSMDU00012715</strain>
    </source>
</reference>
<protein>
    <recommendedName>
        <fullName evidence="2">8-amino-7-oxononanoate synthase</fullName>
        <ecNumber evidence="2">2.3.1.47</ecNumber>
    </recommendedName>
</protein>
<sequence length="398" mass="43060">MSVIRSAGAVAARLQDRIDHFHRDRVAGEWGHRHILHGRDPGPGSVLVNSNDYLALSGHPRIAAAMTDALTHRGAIASGAFVHGEHPQLRLERALARHLRAPGGIVCQSGWDANVGLLQSISDQHTPVYIDYIAHMSLWSGARAAGAPVHPFRHNSPSHLREQIALHGPGVIAVDSIYSTNGSRCPLATLCEIAEDTGSLLVVDESHSLGTDGPAGAGVVVDQELTARVHFRTASLSKAFAGRAGFVTAVSPEFVDYFKMESYPAVFSSGMLPHDIAGLATTLDIVRSDDRRRRRLREVSSTIRTALRDLGFDLENSDSHIVPLLTGPDHRAIAVRDFLEERGIFGSVFCPPATSRHRTLIRLSLHAALTDADVDRIIQACTEVRDTFGVIPAKSMPE</sequence>
<feature type="domain" description="Aminotransferase class I/classII large" evidence="7">
    <location>
        <begin position="48"/>
        <end position="380"/>
    </location>
</feature>
<dbReference type="SUPFAM" id="SSF53383">
    <property type="entry name" value="PLP-dependent transferases"/>
    <property type="match status" value="1"/>
</dbReference>
<dbReference type="NCBIfam" id="NF005526">
    <property type="entry name" value="PRK07179.1"/>
    <property type="match status" value="1"/>
</dbReference>
<comment type="cofactor">
    <cofactor evidence="1">
        <name>pyridoxal 5'-phosphate</name>
        <dbReference type="ChEBI" id="CHEBI:597326"/>
    </cofactor>
</comment>
<evidence type="ECO:0000313" key="9">
    <source>
        <dbReference type="Proteomes" id="UP000500953"/>
    </source>
</evidence>
<gene>
    <name evidence="8" type="ORF">F6W96_34160</name>
</gene>
<accession>A0A6G9ZAJ5</accession>
<evidence type="ECO:0000256" key="4">
    <source>
        <dbReference type="ARBA" id="ARBA00022898"/>
    </source>
</evidence>
<dbReference type="GO" id="GO:0030170">
    <property type="term" value="F:pyridoxal phosphate binding"/>
    <property type="evidence" value="ECO:0007669"/>
    <property type="project" value="InterPro"/>
</dbReference>
<proteinExistence type="predicted"/>
<evidence type="ECO:0000313" key="8">
    <source>
        <dbReference type="EMBL" id="QIS22639.1"/>
    </source>
</evidence>
<dbReference type="InterPro" id="IPR015424">
    <property type="entry name" value="PyrdxlP-dep_Trfase"/>
</dbReference>
<organism evidence="8 9">
    <name type="scientific">Nocardia terpenica</name>
    <dbReference type="NCBI Taxonomy" id="455432"/>
    <lineage>
        <taxon>Bacteria</taxon>
        <taxon>Bacillati</taxon>
        <taxon>Actinomycetota</taxon>
        <taxon>Actinomycetes</taxon>
        <taxon>Mycobacteriales</taxon>
        <taxon>Nocardiaceae</taxon>
        <taxon>Nocardia</taxon>
    </lineage>
</organism>
<dbReference type="PANTHER" id="PTHR13693:SF100">
    <property type="entry name" value="8-AMINO-7-OXONONANOATE SYNTHASE"/>
    <property type="match status" value="1"/>
</dbReference>
<name>A0A6G9ZAJ5_9NOCA</name>
<evidence type="ECO:0000256" key="3">
    <source>
        <dbReference type="ARBA" id="ARBA00022679"/>
    </source>
</evidence>
<dbReference type="EC" id="2.3.1.47" evidence="2"/>
<dbReference type="InterPro" id="IPR004839">
    <property type="entry name" value="Aminotransferase_I/II_large"/>
</dbReference>
<dbReference type="Proteomes" id="UP000500953">
    <property type="component" value="Chromosome"/>
</dbReference>
<dbReference type="InterPro" id="IPR050087">
    <property type="entry name" value="AON_synthase_class-II"/>
</dbReference>
<dbReference type="InterPro" id="IPR015422">
    <property type="entry name" value="PyrdxlP-dep_Trfase_small"/>
</dbReference>
<dbReference type="Gene3D" id="3.40.640.10">
    <property type="entry name" value="Type I PLP-dependent aspartate aminotransferase-like (Major domain)"/>
    <property type="match status" value="1"/>
</dbReference>
<keyword evidence="3" id="KW-0808">Transferase</keyword>
<evidence type="ECO:0000256" key="1">
    <source>
        <dbReference type="ARBA" id="ARBA00001933"/>
    </source>
</evidence>
<evidence type="ECO:0000259" key="7">
    <source>
        <dbReference type="Pfam" id="PF00155"/>
    </source>
</evidence>
<comment type="catalytic activity">
    <reaction evidence="6">
        <text>6-carboxyhexanoyl-[ACP] + L-alanine + H(+) = (8S)-8-amino-7-oxononanoate + holo-[ACP] + CO2</text>
        <dbReference type="Rhea" id="RHEA:42288"/>
        <dbReference type="Rhea" id="RHEA-COMP:9685"/>
        <dbReference type="Rhea" id="RHEA-COMP:9955"/>
        <dbReference type="ChEBI" id="CHEBI:15378"/>
        <dbReference type="ChEBI" id="CHEBI:16526"/>
        <dbReference type="ChEBI" id="CHEBI:57972"/>
        <dbReference type="ChEBI" id="CHEBI:64479"/>
        <dbReference type="ChEBI" id="CHEBI:78846"/>
        <dbReference type="ChEBI" id="CHEBI:149468"/>
        <dbReference type="EC" id="2.3.1.47"/>
    </reaction>
</comment>
<dbReference type="GO" id="GO:0008710">
    <property type="term" value="F:8-amino-7-oxononanoate synthase activity"/>
    <property type="evidence" value="ECO:0007669"/>
    <property type="project" value="UniProtKB-EC"/>
</dbReference>
<dbReference type="PANTHER" id="PTHR13693">
    <property type="entry name" value="CLASS II AMINOTRANSFERASE/8-AMINO-7-OXONONANOATE SYNTHASE"/>
    <property type="match status" value="1"/>
</dbReference>
<dbReference type="InterPro" id="IPR015421">
    <property type="entry name" value="PyrdxlP-dep_Trfase_major"/>
</dbReference>
<dbReference type="Pfam" id="PF00155">
    <property type="entry name" value="Aminotran_1_2"/>
    <property type="match status" value="1"/>
</dbReference>
<dbReference type="AlphaFoldDB" id="A0A6G9ZAJ5"/>
<keyword evidence="5" id="KW-0012">Acyltransferase</keyword>
<evidence type="ECO:0000256" key="6">
    <source>
        <dbReference type="ARBA" id="ARBA00047715"/>
    </source>
</evidence>
<dbReference type="GO" id="GO:0009102">
    <property type="term" value="P:biotin biosynthetic process"/>
    <property type="evidence" value="ECO:0007669"/>
    <property type="project" value="TreeGrafter"/>
</dbReference>
<dbReference type="Gene3D" id="3.90.1150.10">
    <property type="entry name" value="Aspartate Aminotransferase, domain 1"/>
    <property type="match status" value="1"/>
</dbReference>
<keyword evidence="4" id="KW-0663">Pyridoxal phosphate</keyword>
<dbReference type="EMBL" id="CP046173">
    <property type="protein sequence ID" value="QIS22639.1"/>
    <property type="molecule type" value="Genomic_DNA"/>
</dbReference>
<evidence type="ECO:0000256" key="2">
    <source>
        <dbReference type="ARBA" id="ARBA00013187"/>
    </source>
</evidence>